<comment type="catalytic activity">
    <reaction evidence="6 9">
        <text>(S)-lactate + NAD(+) = pyruvate + NADH + H(+)</text>
        <dbReference type="Rhea" id="RHEA:23444"/>
        <dbReference type="ChEBI" id="CHEBI:15361"/>
        <dbReference type="ChEBI" id="CHEBI:15378"/>
        <dbReference type="ChEBI" id="CHEBI:16651"/>
        <dbReference type="ChEBI" id="CHEBI:57540"/>
        <dbReference type="ChEBI" id="CHEBI:57945"/>
        <dbReference type="EC" id="1.1.1.27"/>
    </reaction>
</comment>
<comment type="pathway">
    <text evidence="1 9">Fermentation; pyruvate fermentation to lactate; (S)-lactate from pyruvate: step 1/1.</text>
</comment>
<evidence type="ECO:0000256" key="3">
    <source>
        <dbReference type="ARBA" id="ARBA00012967"/>
    </source>
</evidence>
<sequence>MSKSTQSPALKTDLRPATIAIVGVGSVGATTAYTLQLSGMVADIVLIDINKDKAEGEFMDLNHAAPMTTETQVRVGDYPDCADAAIVIITGGANQKPGQTRMELAAKNAKIMEEIIPNVVKYAPDTILLIATNPVDVLTYASYKLSGFPASRIIGSGTLLDSTRLRCNIGRYYGISSDSVEASIIGEHGDSELAVWSRATIAGMSLAEFSAATQQKYNKESLHKIFEHTRDAAYNIIKRKGYTAYGIAAALTRIVEAILRDEGSLLTVSIVGNYYGVKDVALSVPTKVGRDGAHHIMDLILNQDETDRMKSSAKKIRSACESLGLD</sequence>
<accession>A0A1G4MAR8</accession>
<dbReference type="FunFam" id="3.40.50.720:FF:000018">
    <property type="entry name" value="Malate dehydrogenase"/>
    <property type="match status" value="1"/>
</dbReference>
<reference evidence="12 13" key="1">
    <citation type="submission" date="2016-03" db="EMBL/GenBank/DDBJ databases">
        <authorList>
            <person name="Devillers H."/>
        </authorList>
    </citation>
    <scope>NUCLEOTIDE SEQUENCE [LARGE SCALE GENOMIC DNA]</scope>
    <source>
        <strain evidence="12">CBS 6772</strain>
    </source>
</reference>
<dbReference type="PIRSF" id="PIRSF000102">
    <property type="entry name" value="Lac_mal_DH"/>
    <property type="match status" value="1"/>
</dbReference>
<evidence type="ECO:0000256" key="5">
    <source>
        <dbReference type="ARBA" id="ARBA00023027"/>
    </source>
</evidence>
<dbReference type="HAMAP" id="MF_00488">
    <property type="entry name" value="Lactate_dehydrog"/>
    <property type="match status" value="1"/>
</dbReference>
<dbReference type="Proteomes" id="UP000190831">
    <property type="component" value="Chromosome D"/>
</dbReference>
<dbReference type="InterPro" id="IPR018177">
    <property type="entry name" value="L-lactate_DH_AS"/>
</dbReference>
<dbReference type="AlphaFoldDB" id="A0A1G4MAR8"/>
<organism evidence="12 13">
    <name type="scientific">Lachancea fermentati</name>
    <name type="common">Zygosaccharomyces fermentati</name>
    <dbReference type="NCBI Taxonomy" id="4955"/>
    <lineage>
        <taxon>Eukaryota</taxon>
        <taxon>Fungi</taxon>
        <taxon>Dikarya</taxon>
        <taxon>Ascomycota</taxon>
        <taxon>Saccharomycotina</taxon>
        <taxon>Saccharomycetes</taxon>
        <taxon>Saccharomycetales</taxon>
        <taxon>Saccharomycetaceae</taxon>
        <taxon>Lachancea</taxon>
    </lineage>
</organism>
<dbReference type="GO" id="GO:0004459">
    <property type="term" value="F:L-lactate dehydrogenase (NAD+) activity"/>
    <property type="evidence" value="ECO:0007669"/>
    <property type="project" value="UniProtKB-EC"/>
</dbReference>
<feature type="domain" description="Lactate/malate dehydrogenase N-terminal" evidence="10">
    <location>
        <begin position="19"/>
        <end position="155"/>
    </location>
</feature>
<protein>
    <recommendedName>
        <fullName evidence="3 9">L-lactate dehydrogenase</fullName>
        <ecNumber evidence="3 9">1.1.1.27</ecNumber>
    </recommendedName>
</protein>
<evidence type="ECO:0000259" key="11">
    <source>
        <dbReference type="Pfam" id="PF02866"/>
    </source>
</evidence>
<evidence type="ECO:0000313" key="12">
    <source>
        <dbReference type="EMBL" id="SCW00882.1"/>
    </source>
</evidence>
<evidence type="ECO:0000313" key="13">
    <source>
        <dbReference type="Proteomes" id="UP000190831"/>
    </source>
</evidence>
<evidence type="ECO:0000256" key="9">
    <source>
        <dbReference type="RuleBase" id="RU000496"/>
    </source>
</evidence>
<dbReference type="OrthoDB" id="6270329at2759"/>
<feature type="binding site" evidence="8">
    <location>
        <begin position="23"/>
        <end position="28"/>
    </location>
    <ligand>
        <name>NAD(+)</name>
        <dbReference type="ChEBI" id="CHEBI:57540"/>
    </ligand>
</feature>
<dbReference type="GO" id="GO:0005737">
    <property type="term" value="C:cytoplasm"/>
    <property type="evidence" value="ECO:0007669"/>
    <property type="project" value="InterPro"/>
</dbReference>
<dbReference type="STRING" id="4955.A0A1G4MAR8"/>
<feature type="active site" description="Proton acceptor" evidence="7">
    <location>
        <position position="188"/>
    </location>
</feature>
<proteinExistence type="inferred from homology"/>
<dbReference type="GO" id="GO:0006089">
    <property type="term" value="P:lactate metabolic process"/>
    <property type="evidence" value="ECO:0007669"/>
    <property type="project" value="TreeGrafter"/>
</dbReference>
<dbReference type="Pfam" id="PF00056">
    <property type="entry name" value="Ldh_1_N"/>
    <property type="match status" value="1"/>
</dbReference>
<dbReference type="NCBIfam" id="NF004863">
    <property type="entry name" value="PRK06223.1"/>
    <property type="match status" value="1"/>
</dbReference>
<dbReference type="InterPro" id="IPR011304">
    <property type="entry name" value="L-lactate_DH"/>
</dbReference>
<dbReference type="SUPFAM" id="SSF56327">
    <property type="entry name" value="LDH C-terminal domain-like"/>
    <property type="match status" value="1"/>
</dbReference>
<evidence type="ECO:0000256" key="4">
    <source>
        <dbReference type="ARBA" id="ARBA00023002"/>
    </source>
</evidence>
<feature type="domain" description="Lactate/malate dehydrogenase C-terminal" evidence="11">
    <location>
        <begin position="158"/>
        <end position="321"/>
    </location>
</feature>
<dbReference type="PANTHER" id="PTHR43128">
    <property type="entry name" value="L-2-HYDROXYCARBOXYLATE DEHYDROGENASE (NAD(P)(+))"/>
    <property type="match status" value="1"/>
</dbReference>
<evidence type="ECO:0000256" key="1">
    <source>
        <dbReference type="ARBA" id="ARBA00004843"/>
    </source>
</evidence>
<dbReference type="SUPFAM" id="SSF51735">
    <property type="entry name" value="NAD(P)-binding Rossmann-fold domains"/>
    <property type="match status" value="1"/>
</dbReference>
<dbReference type="EMBL" id="LT598492">
    <property type="protein sequence ID" value="SCW00882.1"/>
    <property type="molecule type" value="Genomic_DNA"/>
</dbReference>
<keyword evidence="13" id="KW-1185">Reference proteome</keyword>
<dbReference type="InterPro" id="IPR001557">
    <property type="entry name" value="L-lactate/malate_DH"/>
</dbReference>
<dbReference type="InterPro" id="IPR015955">
    <property type="entry name" value="Lactate_DH/Glyco_Ohase_4_C"/>
</dbReference>
<dbReference type="Gene3D" id="3.90.110.10">
    <property type="entry name" value="Lactate dehydrogenase/glycoside hydrolase, family 4, C-terminal"/>
    <property type="match status" value="1"/>
</dbReference>
<dbReference type="NCBIfam" id="TIGR01771">
    <property type="entry name" value="L-LDH-NAD"/>
    <property type="match status" value="1"/>
</dbReference>
<keyword evidence="5 8" id="KW-0520">NAD</keyword>
<dbReference type="OMA" id="EWDLDDY"/>
<evidence type="ECO:0000256" key="7">
    <source>
        <dbReference type="PIRSR" id="PIRSR000102-1"/>
    </source>
</evidence>
<dbReference type="UniPathway" id="UPA00554">
    <property type="reaction ID" value="UER00611"/>
</dbReference>
<dbReference type="EC" id="1.1.1.27" evidence="3 9"/>
<dbReference type="Gene3D" id="3.40.50.720">
    <property type="entry name" value="NAD(P)-binding Rossmann-like Domain"/>
    <property type="match status" value="1"/>
</dbReference>
<evidence type="ECO:0000259" key="10">
    <source>
        <dbReference type="Pfam" id="PF00056"/>
    </source>
</evidence>
<gene>
    <name evidence="12" type="ORF">LAFE_0D00188G</name>
</gene>
<evidence type="ECO:0000256" key="6">
    <source>
        <dbReference type="ARBA" id="ARBA00049258"/>
    </source>
</evidence>
<comment type="similarity">
    <text evidence="2">Belongs to the LDH/MDH superfamily. LDH family.</text>
</comment>
<dbReference type="PANTHER" id="PTHR43128:SF16">
    <property type="entry name" value="L-LACTATE DEHYDROGENASE"/>
    <property type="match status" value="1"/>
</dbReference>
<dbReference type="InterPro" id="IPR022383">
    <property type="entry name" value="Lactate/malate_DH_C"/>
</dbReference>
<name>A0A1G4MAR8_LACFM</name>
<dbReference type="InterPro" id="IPR036291">
    <property type="entry name" value="NAD(P)-bd_dom_sf"/>
</dbReference>
<dbReference type="Pfam" id="PF02866">
    <property type="entry name" value="Ldh_1_C"/>
    <property type="match status" value="1"/>
</dbReference>
<keyword evidence="4 9" id="KW-0560">Oxidoreductase</keyword>
<feature type="binding site" evidence="8">
    <location>
        <position position="48"/>
    </location>
    <ligand>
        <name>NAD(+)</name>
        <dbReference type="ChEBI" id="CHEBI:57540"/>
    </ligand>
</feature>
<dbReference type="PRINTS" id="PR00086">
    <property type="entry name" value="LLDHDRGNASE"/>
</dbReference>
<dbReference type="NCBIfam" id="NF000824">
    <property type="entry name" value="PRK00066.1"/>
    <property type="match status" value="1"/>
</dbReference>
<dbReference type="CDD" id="cd05292">
    <property type="entry name" value="LDH_2"/>
    <property type="match status" value="1"/>
</dbReference>
<evidence type="ECO:0000256" key="2">
    <source>
        <dbReference type="ARBA" id="ARBA00006054"/>
    </source>
</evidence>
<evidence type="ECO:0000256" key="8">
    <source>
        <dbReference type="PIRSR" id="PIRSR000102-3"/>
    </source>
</evidence>
<dbReference type="PROSITE" id="PS00064">
    <property type="entry name" value="L_LDH"/>
    <property type="match status" value="1"/>
</dbReference>
<feature type="binding site" evidence="8">
    <location>
        <position position="108"/>
    </location>
    <ligand>
        <name>NAD(+)</name>
        <dbReference type="ChEBI" id="CHEBI:57540"/>
    </ligand>
</feature>
<dbReference type="InterPro" id="IPR001236">
    <property type="entry name" value="Lactate/malate_DH_N"/>
</dbReference>